<keyword evidence="3" id="KW-1185">Reference proteome</keyword>
<proteinExistence type="predicted"/>
<feature type="compositionally biased region" description="Basic and acidic residues" evidence="1">
    <location>
        <begin position="89"/>
        <end position="101"/>
    </location>
</feature>
<evidence type="ECO:0000313" key="3">
    <source>
        <dbReference type="Proteomes" id="UP000251891"/>
    </source>
</evidence>
<feature type="compositionally biased region" description="Basic residues" evidence="1">
    <location>
        <begin position="78"/>
        <end position="88"/>
    </location>
</feature>
<sequence>MDVTFKRTGERRYGLIVTAPGQGTRQKDPAPGYDDHIPHDLVHYVVEAELGLAGGVFGRIAGGGGGLFQIDDDVRDHRERRRQARRQRRREDRLRREDHAGQADMATSETYAGFCLIAWKRRHGYRGEAAAWLNPEIPRPEEDPALGRILDRLDRIAPLWNALPVGGSLTFRWPGTEPVRP</sequence>
<feature type="region of interest" description="Disordered" evidence="1">
    <location>
        <begin position="77"/>
        <end position="101"/>
    </location>
</feature>
<organism evidence="2 3">
    <name type="scientific">Actinomadura craniellae</name>
    <dbReference type="NCBI Taxonomy" id="2231787"/>
    <lineage>
        <taxon>Bacteria</taxon>
        <taxon>Bacillati</taxon>
        <taxon>Actinomycetota</taxon>
        <taxon>Actinomycetes</taxon>
        <taxon>Streptosporangiales</taxon>
        <taxon>Thermomonosporaceae</taxon>
        <taxon>Actinomadura</taxon>
    </lineage>
</organism>
<dbReference type="OrthoDB" id="4170613at2"/>
<dbReference type="Proteomes" id="UP000251891">
    <property type="component" value="Unassembled WGS sequence"/>
</dbReference>
<comment type="caution">
    <text evidence="2">The sequence shown here is derived from an EMBL/GenBank/DDBJ whole genome shotgun (WGS) entry which is preliminary data.</text>
</comment>
<evidence type="ECO:0000256" key="1">
    <source>
        <dbReference type="SAM" id="MobiDB-lite"/>
    </source>
</evidence>
<reference evidence="2 3" key="1">
    <citation type="submission" date="2018-06" db="EMBL/GenBank/DDBJ databases">
        <title>Actinomadura craniellae sp. nov. isolated from marine sponge Craniella sp.</title>
        <authorList>
            <person name="Li L."/>
            <person name="Xu Q.H."/>
            <person name="Lin H.W."/>
            <person name="Lu Y.H."/>
        </authorList>
    </citation>
    <scope>NUCLEOTIDE SEQUENCE [LARGE SCALE GENOMIC DNA]</scope>
    <source>
        <strain evidence="2 3">LHW63021</strain>
    </source>
</reference>
<accession>A0A365H812</accession>
<protein>
    <submittedName>
        <fullName evidence="2">Uncharacterized protein</fullName>
    </submittedName>
</protein>
<dbReference type="AlphaFoldDB" id="A0A365H812"/>
<dbReference type="RefSeq" id="WP_111865801.1">
    <property type="nucleotide sequence ID" value="NZ_QLYX01000004.1"/>
</dbReference>
<dbReference type="EMBL" id="QLYX01000004">
    <property type="protein sequence ID" value="RAY15245.1"/>
    <property type="molecule type" value="Genomic_DNA"/>
</dbReference>
<name>A0A365H812_9ACTN</name>
<evidence type="ECO:0000313" key="2">
    <source>
        <dbReference type="EMBL" id="RAY15245.1"/>
    </source>
</evidence>
<gene>
    <name evidence="2" type="ORF">DPM19_11065</name>
</gene>